<name>A0ABX7FH48_9RHOB</name>
<evidence type="ECO:0000256" key="4">
    <source>
        <dbReference type="SAM" id="SignalP"/>
    </source>
</evidence>
<keyword evidence="2 4" id="KW-0732">Signal</keyword>
<dbReference type="PANTHER" id="PTHR33376">
    <property type="match status" value="1"/>
</dbReference>
<dbReference type="Pfam" id="PF03480">
    <property type="entry name" value="DctP"/>
    <property type="match status" value="1"/>
</dbReference>
<protein>
    <submittedName>
        <fullName evidence="5">DctP family TRAP transporter solute-binding subunit</fullName>
    </submittedName>
</protein>
<geneLocation type="plasmid" evidence="5 6">
    <name>p-SCP4</name>
</geneLocation>
<evidence type="ECO:0000256" key="3">
    <source>
        <dbReference type="ARBA" id="ARBA00022764"/>
    </source>
</evidence>
<evidence type="ECO:0000313" key="6">
    <source>
        <dbReference type="Proteomes" id="UP000596387"/>
    </source>
</evidence>
<dbReference type="NCBIfam" id="TIGR00787">
    <property type="entry name" value="dctP"/>
    <property type="match status" value="1"/>
</dbReference>
<organism evidence="5 6">
    <name type="scientific">Ponticoccus alexandrii</name>
    <dbReference type="NCBI Taxonomy" id="1943633"/>
    <lineage>
        <taxon>Bacteria</taxon>
        <taxon>Pseudomonadati</taxon>
        <taxon>Pseudomonadota</taxon>
        <taxon>Alphaproteobacteria</taxon>
        <taxon>Rhodobacterales</taxon>
        <taxon>Roseobacteraceae</taxon>
        <taxon>Ponticoccus</taxon>
    </lineage>
</organism>
<dbReference type="NCBIfam" id="NF037995">
    <property type="entry name" value="TRAP_S1"/>
    <property type="match status" value="1"/>
</dbReference>
<dbReference type="PIRSF" id="PIRSF006470">
    <property type="entry name" value="DctB"/>
    <property type="match status" value="1"/>
</dbReference>
<feature type="chain" id="PRO_5047231143" evidence="4">
    <location>
        <begin position="26"/>
        <end position="329"/>
    </location>
</feature>
<dbReference type="PANTHER" id="PTHR33376:SF18">
    <property type="entry name" value="2,3-DIKETO-L-GULONATE-BINDING PERIPLASMIC PROTEIN YIAO"/>
    <property type="match status" value="1"/>
</dbReference>
<gene>
    <name evidence="5" type="ORF">GQA70_22460</name>
</gene>
<dbReference type="InterPro" id="IPR004682">
    <property type="entry name" value="TRAP_DctP"/>
</dbReference>
<dbReference type="SUPFAM" id="SSF53850">
    <property type="entry name" value="Periplasmic binding protein-like II"/>
    <property type="match status" value="1"/>
</dbReference>
<dbReference type="InterPro" id="IPR018389">
    <property type="entry name" value="DctP_fam"/>
</dbReference>
<evidence type="ECO:0000256" key="1">
    <source>
        <dbReference type="ARBA" id="ARBA00004418"/>
    </source>
</evidence>
<keyword evidence="5" id="KW-0614">Plasmid</keyword>
<dbReference type="EMBL" id="CP047170">
    <property type="protein sequence ID" value="QRF69386.1"/>
    <property type="molecule type" value="Genomic_DNA"/>
</dbReference>
<evidence type="ECO:0000313" key="5">
    <source>
        <dbReference type="EMBL" id="QRF69386.1"/>
    </source>
</evidence>
<keyword evidence="6" id="KW-1185">Reference proteome</keyword>
<dbReference type="Gene3D" id="3.40.190.170">
    <property type="entry name" value="Bacterial extracellular solute-binding protein, family 7"/>
    <property type="match status" value="1"/>
</dbReference>
<keyword evidence="3" id="KW-0574">Periplasm</keyword>
<dbReference type="InterPro" id="IPR038404">
    <property type="entry name" value="TRAP_DctP_sf"/>
</dbReference>
<dbReference type="Proteomes" id="UP000596387">
    <property type="component" value="Plasmid p-SCP4"/>
</dbReference>
<feature type="signal peptide" evidence="4">
    <location>
        <begin position="1"/>
        <end position="25"/>
    </location>
</feature>
<evidence type="ECO:0000256" key="2">
    <source>
        <dbReference type="ARBA" id="ARBA00022729"/>
    </source>
</evidence>
<sequence>MNRREFTKRLALTGTVLAMPGVLRAAETSLRFAHYGSASDSVSAAAGKFAELVAEKTGGALAIEVYGNGALGNSPTMLEGTRLGTIDMVTTGNPYFTASMPVLNLLDLPFLFQSDAHAFKVLDGAVGETLMGSMGDAGLQGIAFWELGFRNLTNSARPVKEPADLKGLKIRTTPNPAHVLAFETLGAAPTPMPFAEVYSALQTGTIDGQENPVNHIYANKLHEVQKYMSLTRHAYTTSPLVVNARRWSGLSPEFQAAMKEAAREAASFQRELNDEEDKVALEAMAAAGMEIEENPNSDAFREAVAETTRKAYVAQFGSDLIDQVDAAAA</sequence>
<proteinExistence type="predicted"/>
<comment type="subcellular location">
    <subcellularLocation>
        <location evidence="1">Periplasm</location>
    </subcellularLocation>
</comment>
<dbReference type="CDD" id="cd13679">
    <property type="entry name" value="PBP2_TRAP_YiaO_like"/>
    <property type="match status" value="1"/>
</dbReference>
<accession>A0ABX7FH48</accession>
<reference evidence="5 6" key="1">
    <citation type="submission" date="2019-12" db="EMBL/GenBank/DDBJ databases">
        <title>Complete Genome Sequence of a Quorum-Sensing Bacterium,Rhodobacteraceae bacterium C31, Isolated from a marine microalgae symbiotic bacteria.</title>
        <authorList>
            <person name="Zhang Y."/>
        </authorList>
    </citation>
    <scope>NUCLEOTIDE SEQUENCE [LARGE SCALE GENOMIC DNA]</scope>
    <source>
        <strain evidence="5 6">C31</strain>
        <plasmid evidence="5 6">p-SCP4</plasmid>
    </source>
</reference>